<dbReference type="Proteomes" id="UP000238634">
    <property type="component" value="Unassembled WGS sequence"/>
</dbReference>
<dbReference type="PANTHER" id="PTHR30582">
    <property type="entry name" value="L,D-TRANSPEPTIDASE"/>
    <property type="match status" value="1"/>
</dbReference>
<keyword evidence="6 9" id="KW-0133">Cell shape</keyword>
<evidence type="ECO:0000256" key="7">
    <source>
        <dbReference type="ARBA" id="ARBA00022984"/>
    </source>
</evidence>
<evidence type="ECO:0000256" key="3">
    <source>
        <dbReference type="ARBA" id="ARBA00022676"/>
    </source>
</evidence>
<evidence type="ECO:0000256" key="4">
    <source>
        <dbReference type="ARBA" id="ARBA00022679"/>
    </source>
</evidence>
<proteinExistence type="inferred from homology"/>
<dbReference type="AlphaFoldDB" id="A0A2T1DCA0"/>
<dbReference type="InterPro" id="IPR038063">
    <property type="entry name" value="Transpep_catalytic_dom"/>
</dbReference>
<feature type="active site" description="Nucleophile" evidence="9">
    <location>
        <position position="166"/>
    </location>
</feature>
<evidence type="ECO:0000313" key="11">
    <source>
        <dbReference type="EMBL" id="PSB18130.1"/>
    </source>
</evidence>
<keyword evidence="5" id="KW-0378">Hydrolase</keyword>
<dbReference type="GO" id="GO:0071972">
    <property type="term" value="F:peptidoglycan L,D-transpeptidase activity"/>
    <property type="evidence" value="ECO:0007669"/>
    <property type="project" value="TreeGrafter"/>
</dbReference>
<dbReference type="Gene3D" id="2.40.440.10">
    <property type="entry name" value="L,D-transpeptidase catalytic domain-like"/>
    <property type="match status" value="1"/>
</dbReference>
<dbReference type="EMBL" id="PVWG01000020">
    <property type="protein sequence ID" value="PSB18130.1"/>
    <property type="molecule type" value="Genomic_DNA"/>
</dbReference>
<dbReference type="InterPro" id="IPR050979">
    <property type="entry name" value="LD-transpeptidase"/>
</dbReference>
<reference evidence="11 12" key="2">
    <citation type="submission" date="2018-03" db="EMBL/GenBank/DDBJ databases">
        <title>The ancient ancestry and fast evolution of plastids.</title>
        <authorList>
            <person name="Moore K.R."/>
            <person name="Magnabosco C."/>
            <person name="Momper L."/>
            <person name="Gold D.A."/>
            <person name="Bosak T."/>
            <person name="Fournier G.P."/>
        </authorList>
    </citation>
    <scope>NUCLEOTIDE SEQUENCE [LARGE SCALE GENOMIC DNA]</scope>
    <source>
        <strain evidence="11 12">ULC007</strain>
    </source>
</reference>
<dbReference type="GO" id="GO:0018104">
    <property type="term" value="P:peptidoglycan-protein cross-linking"/>
    <property type="evidence" value="ECO:0007669"/>
    <property type="project" value="TreeGrafter"/>
</dbReference>
<comment type="caution">
    <text evidence="11">The sequence shown here is derived from an EMBL/GenBank/DDBJ whole genome shotgun (WGS) entry which is preliminary data.</text>
</comment>
<feature type="active site" description="Proton donor/acceptor" evidence="9">
    <location>
        <position position="150"/>
    </location>
</feature>
<keyword evidence="3" id="KW-0328">Glycosyltransferase</keyword>
<dbReference type="GO" id="GO:0005576">
    <property type="term" value="C:extracellular region"/>
    <property type="evidence" value="ECO:0007669"/>
    <property type="project" value="TreeGrafter"/>
</dbReference>
<keyword evidence="7 9" id="KW-0573">Peptidoglycan synthesis</keyword>
<accession>A0A2T1DCA0</accession>
<dbReference type="RefSeq" id="WP_083583028.1">
    <property type="nucleotide sequence ID" value="NZ_MPPI01000022.1"/>
</dbReference>
<organism evidence="11 12">
    <name type="scientific">Phormidesmis priestleyi ULC007</name>
    <dbReference type="NCBI Taxonomy" id="1920490"/>
    <lineage>
        <taxon>Bacteria</taxon>
        <taxon>Bacillati</taxon>
        <taxon>Cyanobacteriota</taxon>
        <taxon>Cyanophyceae</taxon>
        <taxon>Leptolyngbyales</taxon>
        <taxon>Leptolyngbyaceae</taxon>
        <taxon>Phormidesmis</taxon>
    </lineage>
</organism>
<dbReference type="PROSITE" id="PS52029">
    <property type="entry name" value="LD_TPASE"/>
    <property type="match status" value="1"/>
</dbReference>
<evidence type="ECO:0000256" key="2">
    <source>
        <dbReference type="ARBA" id="ARBA00005992"/>
    </source>
</evidence>
<keyword evidence="8 9" id="KW-0961">Cell wall biogenesis/degradation</keyword>
<evidence type="ECO:0000256" key="9">
    <source>
        <dbReference type="PROSITE-ProRule" id="PRU01373"/>
    </source>
</evidence>
<dbReference type="GO" id="GO:0008360">
    <property type="term" value="P:regulation of cell shape"/>
    <property type="evidence" value="ECO:0007669"/>
    <property type="project" value="UniProtKB-UniRule"/>
</dbReference>
<dbReference type="CDD" id="cd16913">
    <property type="entry name" value="YkuD_like"/>
    <property type="match status" value="1"/>
</dbReference>
<feature type="domain" description="L,D-TPase catalytic" evidence="10">
    <location>
        <begin position="64"/>
        <end position="190"/>
    </location>
</feature>
<evidence type="ECO:0000256" key="1">
    <source>
        <dbReference type="ARBA" id="ARBA00004752"/>
    </source>
</evidence>
<name>A0A2T1DCA0_9CYAN</name>
<comment type="pathway">
    <text evidence="1 9">Cell wall biogenesis; peptidoglycan biosynthesis.</text>
</comment>
<dbReference type="GO" id="GO:0071555">
    <property type="term" value="P:cell wall organization"/>
    <property type="evidence" value="ECO:0007669"/>
    <property type="project" value="UniProtKB-UniRule"/>
</dbReference>
<evidence type="ECO:0000313" key="12">
    <source>
        <dbReference type="Proteomes" id="UP000238634"/>
    </source>
</evidence>
<sequence>MKKYFSKPSYLFFVAAGLALALQTSLILRSKVHPDRVSQVPQPPAISTTPTPLASPQVAPDLTPRLVISLSNRRVTLYSGKTQIKSYPIAVGRAGWETPTGEFKVMDMQQNPTWINPFTGKPIASGDPKNPLGAYWIGFWTDGNNWIGFHGTPEANSVGQAASHGCIRMYNRDIEALFQQVSLGTSVRVVP</sequence>
<comment type="similarity">
    <text evidence="2">Belongs to the YkuD family.</text>
</comment>
<dbReference type="PANTHER" id="PTHR30582:SF24">
    <property type="entry name" value="L,D-TRANSPEPTIDASE ERFK_SRFK-RELATED"/>
    <property type="match status" value="1"/>
</dbReference>
<dbReference type="SUPFAM" id="SSF141523">
    <property type="entry name" value="L,D-transpeptidase catalytic domain-like"/>
    <property type="match status" value="1"/>
</dbReference>
<reference evidence="11 12" key="1">
    <citation type="submission" date="2018-02" db="EMBL/GenBank/DDBJ databases">
        <authorList>
            <person name="Cohen D.B."/>
            <person name="Kent A.D."/>
        </authorList>
    </citation>
    <scope>NUCLEOTIDE SEQUENCE [LARGE SCALE GENOMIC DNA]</scope>
    <source>
        <strain evidence="11 12">ULC007</strain>
    </source>
</reference>
<protein>
    <submittedName>
        <fullName evidence="11">L,D-transpeptidase</fullName>
    </submittedName>
</protein>
<gene>
    <name evidence="11" type="ORF">C7B65_16585</name>
</gene>
<evidence type="ECO:0000256" key="8">
    <source>
        <dbReference type="ARBA" id="ARBA00023316"/>
    </source>
</evidence>
<evidence type="ECO:0000259" key="10">
    <source>
        <dbReference type="PROSITE" id="PS52029"/>
    </source>
</evidence>
<dbReference type="Pfam" id="PF03734">
    <property type="entry name" value="YkuD"/>
    <property type="match status" value="1"/>
</dbReference>
<dbReference type="UniPathway" id="UPA00219"/>
<dbReference type="STRING" id="1920490.GCA_001895925_01136"/>
<keyword evidence="12" id="KW-1185">Reference proteome</keyword>
<evidence type="ECO:0000256" key="5">
    <source>
        <dbReference type="ARBA" id="ARBA00022801"/>
    </source>
</evidence>
<evidence type="ECO:0000256" key="6">
    <source>
        <dbReference type="ARBA" id="ARBA00022960"/>
    </source>
</evidence>
<dbReference type="InterPro" id="IPR005490">
    <property type="entry name" value="LD_TPept_cat_dom"/>
</dbReference>
<dbReference type="OrthoDB" id="9787225at2"/>
<keyword evidence="4" id="KW-0808">Transferase</keyword>
<dbReference type="GO" id="GO:0016757">
    <property type="term" value="F:glycosyltransferase activity"/>
    <property type="evidence" value="ECO:0007669"/>
    <property type="project" value="UniProtKB-KW"/>
</dbReference>